<name>A0ABR6W615_9BACT</name>
<organism evidence="3 4">
    <name type="scientific">Spirosoma utsteinense</name>
    <dbReference type="NCBI Taxonomy" id="2585773"/>
    <lineage>
        <taxon>Bacteria</taxon>
        <taxon>Pseudomonadati</taxon>
        <taxon>Bacteroidota</taxon>
        <taxon>Cytophagia</taxon>
        <taxon>Cytophagales</taxon>
        <taxon>Cytophagaceae</taxon>
        <taxon>Spirosoma</taxon>
    </lineage>
</organism>
<keyword evidence="1" id="KW-1133">Transmembrane helix</keyword>
<accession>A0ABR6W615</accession>
<evidence type="ECO:0000259" key="2">
    <source>
        <dbReference type="Pfam" id="PF00892"/>
    </source>
</evidence>
<feature type="domain" description="EamA" evidence="2">
    <location>
        <begin position="2"/>
        <end position="136"/>
    </location>
</feature>
<evidence type="ECO:0000313" key="4">
    <source>
        <dbReference type="Proteomes" id="UP000700732"/>
    </source>
</evidence>
<dbReference type="EMBL" id="VFIA01000013">
    <property type="protein sequence ID" value="MBC3791985.1"/>
    <property type="molecule type" value="Genomic_DNA"/>
</dbReference>
<keyword evidence="1" id="KW-0812">Transmembrane</keyword>
<dbReference type="InterPro" id="IPR037185">
    <property type="entry name" value="EmrE-like"/>
</dbReference>
<gene>
    <name evidence="3" type="ORF">FH603_2494</name>
</gene>
<reference evidence="3 4" key="1">
    <citation type="submission" date="2019-06" db="EMBL/GenBank/DDBJ databases">
        <title>Spirosoma utsteinense sp. nov. isolated from Antarctic ice-free soils.</title>
        <authorList>
            <person name="Tahon G."/>
        </authorList>
    </citation>
    <scope>NUCLEOTIDE SEQUENCE [LARGE SCALE GENOMIC DNA]</scope>
    <source>
        <strain evidence="3 4">LMG 31447</strain>
    </source>
</reference>
<dbReference type="Pfam" id="PF00892">
    <property type="entry name" value="EamA"/>
    <property type="match status" value="1"/>
</dbReference>
<keyword evidence="4" id="KW-1185">Reference proteome</keyword>
<sequence>MWVLFSLLAALATSLVVTLSKAGIKQVDSTVAFAIQSVCILIVSWSVVLRQGRLGELATIERRDWTFLLIAGVITCISSLLSFHALKLGAASRTSSLDKVSLVFTIILSVVFLKEKINWQVIAGAALMAIGAIVITLARK</sequence>
<comment type="caution">
    <text evidence="3">The sequence shown here is derived from an EMBL/GenBank/DDBJ whole genome shotgun (WGS) entry which is preliminary data.</text>
</comment>
<protein>
    <submittedName>
        <fullName evidence="3">Transporter family protein</fullName>
    </submittedName>
</protein>
<dbReference type="SUPFAM" id="SSF103481">
    <property type="entry name" value="Multidrug resistance efflux transporter EmrE"/>
    <property type="match status" value="1"/>
</dbReference>
<proteinExistence type="predicted"/>
<dbReference type="RefSeq" id="WP_186737783.1">
    <property type="nucleotide sequence ID" value="NZ_VFIA01000013.1"/>
</dbReference>
<feature type="transmembrane region" description="Helical" evidence="1">
    <location>
        <begin position="30"/>
        <end position="49"/>
    </location>
</feature>
<dbReference type="InterPro" id="IPR000620">
    <property type="entry name" value="EamA_dom"/>
</dbReference>
<feature type="transmembrane region" description="Helical" evidence="1">
    <location>
        <begin position="117"/>
        <end position="138"/>
    </location>
</feature>
<keyword evidence="1" id="KW-0472">Membrane</keyword>
<dbReference type="Gene3D" id="1.10.3730.20">
    <property type="match status" value="1"/>
</dbReference>
<evidence type="ECO:0000256" key="1">
    <source>
        <dbReference type="SAM" id="Phobius"/>
    </source>
</evidence>
<evidence type="ECO:0000313" key="3">
    <source>
        <dbReference type="EMBL" id="MBC3791985.1"/>
    </source>
</evidence>
<dbReference type="Proteomes" id="UP000700732">
    <property type="component" value="Unassembled WGS sequence"/>
</dbReference>
<feature type="transmembrane region" description="Helical" evidence="1">
    <location>
        <begin position="65"/>
        <end position="86"/>
    </location>
</feature>